<proteinExistence type="predicted"/>
<protein>
    <submittedName>
        <fullName evidence="2">Uncharacterized protein</fullName>
    </submittedName>
</protein>
<evidence type="ECO:0000313" key="2">
    <source>
        <dbReference type="EMBL" id="PAA59629.1"/>
    </source>
</evidence>
<evidence type="ECO:0000313" key="4">
    <source>
        <dbReference type="Proteomes" id="UP000215902"/>
    </source>
</evidence>
<comment type="caution">
    <text evidence="2">The sequence shown here is derived from an EMBL/GenBank/DDBJ whole genome shotgun (WGS) entry which is preliminary data.</text>
</comment>
<dbReference type="EMBL" id="NIVC01002245">
    <property type="protein sequence ID" value="PAA59629.1"/>
    <property type="molecule type" value="Genomic_DNA"/>
</dbReference>
<dbReference type="AlphaFoldDB" id="A0A267EFI9"/>
<evidence type="ECO:0000256" key="1">
    <source>
        <dbReference type="SAM" id="Phobius"/>
    </source>
</evidence>
<reference evidence="2 4" key="1">
    <citation type="submission" date="2017-06" db="EMBL/GenBank/DDBJ databases">
        <title>A platform for efficient transgenesis in Macrostomum lignano, a flatworm model organism for stem cell research.</title>
        <authorList>
            <person name="Berezikov E."/>
        </authorList>
    </citation>
    <scope>NUCLEOTIDE SEQUENCE [LARGE SCALE GENOMIC DNA]</scope>
    <source>
        <strain evidence="2">DV1</strain>
        <tissue evidence="2">Whole organism</tissue>
    </source>
</reference>
<keyword evidence="4" id="KW-1185">Reference proteome</keyword>
<sequence>MCRNRSDCLSCLWTFLWLLVLILLAWPVAFLLFPIFLLLLPTKACCGPCAAFVDLLHQGVLLPLFCAVNAMDGTPMC</sequence>
<dbReference type="PANTHER" id="PTHR39948:SF1">
    <property type="entry name" value="GEO11419P1"/>
    <property type="match status" value="1"/>
</dbReference>
<dbReference type="PANTHER" id="PTHR39948">
    <property type="entry name" value="GEO11419P1"/>
    <property type="match status" value="1"/>
</dbReference>
<name>A0A267EFI9_9PLAT</name>
<feature type="transmembrane region" description="Helical" evidence="1">
    <location>
        <begin position="12"/>
        <end position="40"/>
    </location>
</feature>
<evidence type="ECO:0000313" key="3">
    <source>
        <dbReference type="EMBL" id="PAA59797.1"/>
    </source>
</evidence>
<organism evidence="2 4">
    <name type="scientific">Macrostomum lignano</name>
    <dbReference type="NCBI Taxonomy" id="282301"/>
    <lineage>
        <taxon>Eukaryota</taxon>
        <taxon>Metazoa</taxon>
        <taxon>Spiralia</taxon>
        <taxon>Lophotrochozoa</taxon>
        <taxon>Platyhelminthes</taxon>
        <taxon>Rhabditophora</taxon>
        <taxon>Macrostomorpha</taxon>
        <taxon>Macrostomida</taxon>
        <taxon>Macrostomidae</taxon>
        <taxon>Macrostomum</taxon>
    </lineage>
</organism>
<accession>A0A267EFI9</accession>
<keyword evidence="1" id="KW-1133">Transmembrane helix</keyword>
<dbReference type="Proteomes" id="UP000215902">
    <property type="component" value="Unassembled WGS sequence"/>
</dbReference>
<dbReference type="EMBL" id="NIVC01002230">
    <property type="protein sequence ID" value="PAA59797.1"/>
    <property type="molecule type" value="Genomic_DNA"/>
</dbReference>
<keyword evidence="1" id="KW-0812">Transmembrane</keyword>
<gene>
    <name evidence="3" type="ORF">BOX15_Mlig007210g1</name>
    <name evidence="2" type="ORF">BOX15_Mlig007210g2</name>
</gene>
<keyword evidence="1" id="KW-0472">Membrane</keyword>